<dbReference type="Proteomes" id="UP001190700">
    <property type="component" value="Unassembled WGS sequence"/>
</dbReference>
<comment type="caution">
    <text evidence="9">The sequence shown here is derived from an EMBL/GenBank/DDBJ whole genome shotgun (WGS) entry which is preliminary data.</text>
</comment>
<dbReference type="GO" id="GO:0005886">
    <property type="term" value="C:plasma membrane"/>
    <property type="evidence" value="ECO:0007669"/>
    <property type="project" value="UniProtKB-SubCell"/>
</dbReference>
<feature type="transmembrane region" description="Helical" evidence="7">
    <location>
        <begin position="316"/>
        <end position="337"/>
    </location>
</feature>
<dbReference type="AlphaFoldDB" id="A0AAE0L636"/>
<accession>A0AAE0L636</accession>
<feature type="transmembrane region" description="Helical" evidence="7">
    <location>
        <begin position="186"/>
        <end position="210"/>
    </location>
</feature>
<evidence type="ECO:0000256" key="8">
    <source>
        <dbReference type="SAM" id="MobiDB-lite"/>
    </source>
</evidence>
<feature type="transmembrane region" description="Helical" evidence="7">
    <location>
        <begin position="286"/>
        <end position="304"/>
    </location>
</feature>
<dbReference type="GO" id="GO:0022857">
    <property type="term" value="F:transmembrane transporter activity"/>
    <property type="evidence" value="ECO:0007669"/>
    <property type="project" value="UniProtKB-UniRule"/>
</dbReference>
<dbReference type="InterPro" id="IPR007603">
    <property type="entry name" value="Choline_transptr-like"/>
</dbReference>
<organism evidence="9 10">
    <name type="scientific">Cymbomonas tetramitiformis</name>
    <dbReference type="NCBI Taxonomy" id="36881"/>
    <lineage>
        <taxon>Eukaryota</taxon>
        <taxon>Viridiplantae</taxon>
        <taxon>Chlorophyta</taxon>
        <taxon>Pyramimonadophyceae</taxon>
        <taxon>Pyramimonadales</taxon>
        <taxon>Pyramimonadaceae</taxon>
        <taxon>Cymbomonas</taxon>
    </lineage>
</organism>
<comment type="subcellular location">
    <subcellularLocation>
        <location evidence="7">Cell membrane</location>
        <topology evidence="7">Multi-pass membrane protein</topology>
    </subcellularLocation>
    <subcellularLocation>
        <location evidence="1">Membrane</location>
        <topology evidence="1">Multi-pass membrane protein</topology>
    </subcellularLocation>
</comment>
<evidence type="ECO:0000256" key="4">
    <source>
        <dbReference type="ARBA" id="ARBA00022989"/>
    </source>
</evidence>
<feature type="compositionally biased region" description="Acidic residues" evidence="8">
    <location>
        <begin position="395"/>
        <end position="406"/>
    </location>
</feature>
<evidence type="ECO:0000256" key="2">
    <source>
        <dbReference type="ARBA" id="ARBA00007168"/>
    </source>
</evidence>
<feature type="transmembrane region" description="Helical" evidence="7">
    <location>
        <begin position="127"/>
        <end position="154"/>
    </location>
</feature>
<keyword evidence="3 7" id="KW-0812">Transmembrane</keyword>
<evidence type="ECO:0000313" key="10">
    <source>
        <dbReference type="Proteomes" id="UP001190700"/>
    </source>
</evidence>
<reference evidence="9 10" key="1">
    <citation type="journal article" date="2015" name="Genome Biol. Evol.">
        <title>Comparative Genomics of a Bacterivorous Green Alga Reveals Evolutionary Causalities and Consequences of Phago-Mixotrophic Mode of Nutrition.</title>
        <authorList>
            <person name="Burns J.A."/>
            <person name="Paasch A."/>
            <person name="Narechania A."/>
            <person name="Kim E."/>
        </authorList>
    </citation>
    <scope>NUCLEOTIDE SEQUENCE [LARGE SCALE GENOMIC DNA]</scope>
    <source>
        <strain evidence="9 10">PLY_AMNH</strain>
    </source>
</reference>
<protein>
    <recommendedName>
        <fullName evidence="7">Choline transporter-like protein</fullName>
    </recommendedName>
</protein>
<feature type="transmembrane region" description="Helical" evidence="7">
    <location>
        <begin position="48"/>
        <end position="73"/>
    </location>
</feature>
<evidence type="ECO:0000313" key="9">
    <source>
        <dbReference type="EMBL" id="KAK3273498.1"/>
    </source>
</evidence>
<feature type="transmembrane region" description="Helical" evidence="7">
    <location>
        <begin position="222"/>
        <end position="241"/>
    </location>
</feature>
<comment type="similarity">
    <text evidence="2 7">Belongs to the CTL (choline transporter-like) family.</text>
</comment>
<evidence type="ECO:0000256" key="3">
    <source>
        <dbReference type="ARBA" id="ARBA00022692"/>
    </source>
</evidence>
<evidence type="ECO:0000256" key="1">
    <source>
        <dbReference type="ARBA" id="ARBA00004141"/>
    </source>
</evidence>
<dbReference type="Pfam" id="PF04515">
    <property type="entry name" value="Choline_transpo"/>
    <property type="match status" value="1"/>
</dbReference>
<evidence type="ECO:0000256" key="7">
    <source>
        <dbReference type="RuleBase" id="RU368066"/>
    </source>
</evidence>
<proteinExistence type="inferred from homology"/>
<keyword evidence="5 7" id="KW-0472">Membrane</keyword>
<keyword evidence="6" id="KW-0325">Glycoprotein</keyword>
<evidence type="ECO:0000256" key="6">
    <source>
        <dbReference type="ARBA" id="ARBA00023180"/>
    </source>
</evidence>
<keyword evidence="4 7" id="KW-1133">Transmembrane helix</keyword>
<evidence type="ECO:0000256" key="5">
    <source>
        <dbReference type="ARBA" id="ARBA00023136"/>
    </source>
</evidence>
<gene>
    <name evidence="9" type="ORF">CYMTET_18261</name>
</gene>
<feature type="region of interest" description="Disordered" evidence="8">
    <location>
        <begin position="1"/>
        <end position="20"/>
    </location>
</feature>
<dbReference type="PANTHER" id="PTHR12385">
    <property type="entry name" value="CHOLINE TRANSPORTER-LIKE (SLC FAMILY 44)"/>
    <property type="match status" value="1"/>
</dbReference>
<feature type="non-terminal residue" evidence="9">
    <location>
        <position position="1"/>
    </location>
</feature>
<dbReference type="PANTHER" id="PTHR12385:SF14">
    <property type="entry name" value="CHOLINE TRANSPORTER-LIKE 2"/>
    <property type="match status" value="1"/>
</dbReference>
<comment type="function">
    <text evidence="7">Choline transporter.</text>
</comment>
<comment type="caution">
    <text evidence="7">Lacks conserved residue(s) required for the propagation of feature annotation.</text>
</comment>
<feature type="region of interest" description="Disordered" evidence="8">
    <location>
        <begin position="385"/>
        <end position="406"/>
    </location>
</feature>
<keyword evidence="10" id="KW-1185">Reference proteome</keyword>
<sequence>DPRDALEMQVPPEDPRDALEMQVPPEDPRGALEMQVAAKAVSKAPFVVLYSIVPFLALMMFSAWWLASAIFIYSSGDIKERDCTPLYWGAIETSTGISTDGVDSYYNTTGGDCGYEVELNRTLQYSLLYMLFGFFWVTQFIIASTLVTIAGVAYECYLCQGADAKVSINVVWHSLVRTVRYHLGSIALGSLIMAIIKFIRAIVAFISYKLKDLVDKNPLLKFLVYCVNCCLWFVDKIISIINRNAYVMIAIDGENFCSSAARGTSLALEFILQIAIINVVGDFMLLLGRVSITCACGIITFLALDGDVYNDVSSPLMPVIFVSVSAFVVSSIFMAVVEVVIDTMTLAYCDDVNDHNGKPEFAPPELMDALGLAWEDIKAEKEKKQAEEKKLVGEAVDDDDPSVIRT</sequence>
<dbReference type="EMBL" id="LGRX02008444">
    <property type="protein sequence ID" value="KAK3273498.1"/>
    <property type="molecule type" value="Genomic_DNA"/>
</dbReference>
<name>A0AAE0L636_9CHLO</name>